<dbReference type="KEGG" id="ksn:43585725"/>
<feature type="compositionally biased region" description="Basic and acidic residues" evidence="1">
    <location>
        <begin position="29"/>
        <end position="64"/>
    </location>
</feature>
<sequence>MSMSAYGAVPQESDWAKRVQAMEERLRRNEMEMARMRGAKGETREWQEKRRASDNDQENGEKLIKRSRSV</sequence>
<evidence type="ECO:0000313" key="3">
    <source>
        <dbReference type="Proteomes" id="UP000322225"/>
    </source>
</evidence>
<keyword evidence="3" id="KW-1185">Reference proteome</keyword>
<dbReference type="GeneID" id="43585725"/>
<protein>
    <submittedName>
        <fullName evidence="2">Uncharacterized protein</fullName>
    </submittedName>
</protein>
<reference evidence="2" key="1">
    <citation type="submission" date="2017-08" db="EMBL/GenBank/DDBJ databases">
        <authorList>
            <person name="Cuomo C."/>
            <person name="Billmyre B."/>
            <person name="Heitman J."/>
        </authorList>
    </citation>
    <scope>NUCLEOTIDE SEQUENCE</scope>
    <source>
        <strain evidence="2">CBS 12478</strain>
    </source>
</reference>
<feature type="region of interest" description="Disordered" evidence="1">
    <location>
        <begin position="29"/>
        <end position="70"/>
    </location>
</feature>
<name>A0A5M6C9G3_9TREE</name>
<evidence type="ECO:0000313" key="2">
    <source>
        <dbReference type="EMBL" id="WWD18779.1"/>
    </source>
</evidence>
<dbReference type="AlphaFoldDB" id="A0A5M6C9G3"/>
<dbReference type="EMBL" id="CP144055">
    <property type="protein sequence ID" value="WWD18779.1"/>
    <property type="molecule type" value="Genomic_DNA"/>
</dbReference>
<evidence type="ECO:0000256" key="1">
    <source>
        <dbReference type="SAM" id="MobiDB-lite"/>
    </source>
</evidence>
<proteinExistence type="predicted"/>
<gene>
    <name evidence="2" type="ORF">CI109_103234</name>
</gene>
<organism evidence="2 3">
    <name type="scientific">Kwoniella shandongensis</name>
    <dbReference type="NCBI Taxonomy" id="1734106"/>
    <lineage>
        <taxon>Eukaryota</taxon>
        <taxon>Fungi</taxon>
        <taxon>Dikarya</taxon>
        <taxon>Basidiomycota</taxon>
        <taxon>Agaricomycotina</taxon>
        <taxon>Tremellomycetes</taxon>
        <taxon>Tremellales</taxon>
        <taxon>Cryptococcaceae</taxon>
        <taxon>Kwoniella</taxon>
    </lineage>
</organism>
<reference evidence="2" key="2">
    <citation type="submission" date="2024-01" db="EMBL/GenBank/DDBJ databases">
        <title>Comparative genomics of Cryptococcus and Kwoniella reveals pathogenesis evolution and contrasting modes of karyotype evolution via chromosome fusion or intercentromeric recombination.</title>
        <authorList>
            <person name="Coelho M.A."/>
            <person name="David-Palma M."/>
            <person name="Shea T."/>
            <person name="Bowers K."/>
            <person name="McGinley-Smith S."/>
            <person name="Mohammad A.W."/>
            <person name="Gnirke A."/>
            <person name="Yurkov A.M."/>
            <person name="Nowrousian M."/>
            <person name="Sun S."/>
            <person name="Cuomo C.A."/>
            <person name="Heitman J."/>
        </authorList>
    </citation>
    <scope>NUCLEOTIDE SEQUENCE</scope>
    <source>
        <strain evidence="2">CBS 12478</strain>
    </source>
</reference>
<accession>A0A5M6C9G3</accession>
<dbReference type="Proteomes" id="UP000322225">
    <property type="component" value="Chromosome 5"/>
</dbReference>
<dbReference type="RefSeq" id="XP_031864509.1">
    <property type="nucleotide sequence ID" value="XM_032001619.1"/>
</dbReference>